<keyword evidence="5" id="KW-1185">Reference proteome</keyword>
<evidence type="ECO:0000313" key="4">
    <source>
        <dbReference type="EMBL" id="KAJ8438035.1"/>
    </source>
</evidence>
<organism evidence="4 5">
    <name type="scientific">Carnegiea gigantea</name>
    <dbReference type="NCBI Taxonomy" id="171969"/>
    <lineage>
        <taxon>Eukaryota</taxon>
        <taxon>Viridiplantae</taxon>
        <taxon>Streptophyta</taxon>
        <taxon>Embryophyta</taxon>
        <taxon>Tracheophyta</taxon>
        <taxon>Spermatophyta</taxon>
        <taxon>Magnoliopsida</taxon>
        <taxon>eudicotyledons</taxon>
        <taxon>Gunneridae</taxon>
        <taxon>Pentapetalae</taxon>
        <taxon>Caryophyllales</taxon>
        <taxon>Cactineae</taxon>
        <taxon>Cactaceae</taxon>
        <taxon>Cactoideae</taxon>
        <taxon>Echinocereeae</taxon>
        <taxon>Carnegiea</taxon>
    </lineage>
</organism>
<dbReference type="EMBL" id="JAKOGI010000273">
    <property type="protein sequence ID" value="KAJ8438035.1"/>
    <property type="molecule type" value="Genomic_DNA"/>
</dbReference>
<dbReference type="Proteomes" id="UP001153076">
    <property type="component" value="Unassembled WGS sequence"/>
</dbReference>
<evidence type="ECO:0000259" key="3">
    <source>
        <dbReference type="Pfam" id="PF14383"/>
    </source>
</evidence>
<dbReference type="AlphaFoldDB" id="A0A9Q1K6Z8"/>
<dbReference type="InterPro" id="IPR032795">
    <property type="entry name" value="DUF3741-assoc"/>
</dbReference>
<accession>A0A9Q1K6Z8</accession>
<feature type="region of interest" description="Disordered" evidence="1">
    <location>
        <begin position="390"/>
        <end position="448"/>
    </location>
</feature>
<feature type="compositionally biased region" description="Basic and acidic residues" evidence="1">
    <location>
        <begin position="323"/>
        <end position="332"/>
    </location>
</feature>
<comment type="caution">
    <text evidence="4">The sequence shown here is derived from an EMBL/GenBank/DDBJ whole genome shotgun (WGS) entry which is preliminary data.</text>
</comment>
<reference evidence="4" key="1">
    <citation type="submission" date="2022-04" db="EMBL/GenBank/DDBJ databases">
        <title>Carnegiea gigantea Genome sequencing and assembly v2.</title>
        <authorList>
            <person name="Copetti D."/>
            <person name="Sanderson M.J."/>
            <person name="Burquez A."/>
            <person name="Wojciechowski M.F."/>
        </authorList>
    </citation>
    <scope>NUCLEOTIDE SEQUENCE</scope>
    <source>
        <strain evidence="4">SGP5-SGP5p</strain>
        <tissue evidence="4">Aerial part</tissue>
    </source>
</reference>
<evidence type="ECO:0008006" key="6">
    <source>
        <dbReference type="Google" id="ProtNLM"/>
    </source>
</evidence>
<dbReference type="InterPro" id="IPR025486">
    <property type="entry name" value="DUF4378"/>
</dbReference>
<feature type="compositionally biased region" description="Low complexity" evidence="1">
    <location>
        <begin position="362"/>
        <end position="372"/>
    </location>
</feature>
<protein>
    <recommendedName>
        <fullName evidence="6">DUF3741 domain-containing protein</fullName>
    </recommendedName>
</protein>
<dbReference type="Pfam" id="PF14383">
    <property type="entry name" value="VARLMGL"/>
    <property type="match status" value="1"/>
</dbReference>
<dbReference type="PANTHER" id="PTHR37751:SF1">
    <property type="entry name" value="LOW PROTEIN: M-PHASE INDUCER PHOSPHATASE-LIKE PROTEIN"/>
    <property type="match status" value="1"/>
</dbReference>
<evidence type="ECO:0000259" key="2">
    <source>
        <dbReference type="Pfam" id="PF14309"/>
    </source>
</evidence>
<dbReference type="PANTHER" id="PTHR37751">
    <property type="entry name" value="LOW PROTEIN: M-PHASE INDUCER PHOSPHATASE-LIKE PROTEIN"/>
    <property type="match status" value="1"/>
</dbReference>
<feature type="region of interest" description="Disordered" evidence="1">
    <location>
        <begin position="318"/>
        <end position="372"/>
    </location>
</feature>
<dbReference type="Pfam" id="PF14309">
    <property type="entry name" value="DUF4378"/>
    <property type="match status" value="1"/>
</dbReference>
<name>A0A9Q1K6Z8_9CARY</name>
<dbReference type="OrthoDB" id="1939700at2759"/>
<feature type="region of interest" description="Disordered" evidence="1">
    <location>
        <begin position="196"/>
        <end position="243"/>
    </location>
</feature>
<feature type="domain" description="DUF3741" evidence="3">
    <location>
        <begin position="179"/>
        <end position="199"/>
    </location>
</feature>
<feature type="region of interest" description="Disordered" evidence="1">
    <location>
        <begin position="1"/>
        <end position="31"/>
    </location>
</feature>
<feature type="region of interest" description="Disordered" evidence="1">
    <location>
        <begin position="148"/>
        <end position="184"/>
    </location>
</feature>
<evidence type="ECO:0000256" key="1">
    <source>
        <dbReference type="SAM" id="MobiDB-lite"/>
    </source>
</evidence>
<gene>
    <name evidence="4" type="ORF">Cgig2_030016</name>
</gene>
<sequence>MGYLSWGTKPSKKGGAMSGGGRGGAKKEATRPPAATVVAAAAASGGCMNAVLHMFDFQRFHLCLHPQLDHHDYPPPASLQPTTTTTAAAASFSVDYHPNSLNGVEAPRNSLESDEMVTGGTSLASITGDKNDDVLHISVGIEINTSRRDTKPKLVQAPRGKSTQLEETPISESSNSPGGARTPGLVARLMGLDILPESTTTTTPPRPSLHSPHTGTSAPPRKARPKTSYDMNYGPHSLPETPRRLSLQINKENSIVRKMESSRPSCSAINTKRKEGKTNYYEELENRSPGYYARQIMKQVRETVSRRVGVDITNTINNNSTVQRDHRRDEHLLTLSTKPRKPNKLESNTNPSAKLKPLELPSSKITSSSLDNISSSDYVKSEALQVLSVAVKPPPKPSDDADEEKSSKSSLKKKALPKSFDSIRNKKEEQFVRPDHLTNKKCKKTPLSSDLLHGSVPSLVHFKKDLSRFLHKQGSSSKAQPSKLIMSKSSITNSTGTGAQLSRSPSEQVHEKINRKVPAVLRRGKDSNEIAEFQYVSRLLKCTGIDRDTPVTLARWFSSSHPLDPSIFHSLEAAHYADHQPGLEFFNRRLIFHLVDEILADLLKPYIKLKSGVMFGTSQQYNYNDHQQIYGFQLVKILCTRICSFPSADCQTLQDIDALVEKDMPRTGGVQSDSITLEEEGDAVVSEIECVVLDSLVHEVALLCLGIRIQRHDPMQRYVSSIRTE</sequence>
<proteinExistence type="predicted"/>
<feature type="compositionally biased region" description="Basic and acidic residues" evidence="1">
    <location>
        <begin position="421"/>
        <end position="438"/>
    </location>
</feature>
<evidence type="ECO:0000313" key="5">
    <source>
        <dbReference type="Proteomes" id="UP001153076"/>
    </source>
</evidence>
<feature type="compositionally biased region" description="Polar residues" evidence="1">
    <location>
        <begin position="161"/>
        <end position="177"/>
    </location>
</feature>
<feature type="compositionally biased region" description="Low complexity" evidence="1">
    <location>
        <begin position="196"/>
        <end position="214"/>
    </location>
</feature>
<feature type="domain" description="DUF4378" evidence="2">
    <location>
        <begin position="532"/>
        <end position="699"/>
    </location>
</feature>